<dbReference type="InterPro" id="IPR009057">
    <property type="entry name" value="Homeodomain-like_sf"/>
</dbReference>
<dbReference type="EMBL" id="QWLV01000002">
    <property type="protein sequence ID" value="RHW17900.1"/>
    <property type="molecule type" value="Genomic_DNA"/>
</dbReference>
<feature type="DNA-binding region" description="H-T-H motif" evidence="2">
    <location>
        <begin position="33"/>
        <end position="52"/>
    </location>
</feature>
<dbReference type="Proteomes" id="UP000266693">
    <property type="component" value="Unassembled WGS sequence"/>
</dbReference>
<dbReference type="RefSeq" id="WP_118863092.1">
    <property type="nucleotide sequence ID" value="NZ_QWLV01000002.1"/>
</dbReference>
<keyword evidence="1 2" id="KW-0238">DNA-binding</keyword>
<proteinExistence type="predicted"/>
<dbReference type="PROSITE" id="PS50977">
    <property type="entry name" value="HTH_TETR_2"/>
    <property type="match status" value="1"/>
</dbReference>
<dbReference type="Pfam" id="PF00440">
    <property type="entry name" value="TetR_N"/>
    <property type="match status" value="1"/>
</dbReference>
<dbReference type="OrthoDB" id="9811084at2"/>
<dbReference type="GO" id="GO:0003677">
    <property type="term" value="F:DNA binding"/>
    <property type="evidence" value="ECO:0007669"/>
    <property type="project" value="UniProtKB-UniRule"/>
</dbReference>
<protein>
    <submittedName>
        <fullName evidence="4">TetR/AcrR family transcriptional regulator</fullName>
    </submittedName>
</protein>
<dbReference type="PANTHER" id="PTHR43479:SF7">
    <property type="entry name" value="TETR-FAMILY TRANSCRIPTIONAL REGULATOR"/>
    <property type="match status" value="1"/>
</dbReference>
<reference evidence="4 5" key="1">
    <citation type="submission" date="2018-08" db="EMBL/GenBank/DDBJ databases">
        <title>The multiple taxonomic identification of Sphingomonas gilva.</title>
        <authorList>
            <person name="Zhu D."/>
            <person name="Zheng S."/>
        </authorList>
    </citation>
    <scope>NUCLEOTIDE SEQUENCE [LARGE SCALE GENOMIC DNA]</scope>
    <source>
        <strain evidence="4 5">ZDH117</strain>
    </source>
</reference>
<comment type="caution">
    <text evidence="4">The sequence shown here is derived from an EMBL/GenBank/DDBJ whole genome shotgun (WGS) entry which is preliminary data.</text>
</comment>
<accession>A0A396RN76</accession>
<evidence type="ECO:0000313" key="5">
    <source>
        <dbReference type="Proteomes" id="UP000266693"/>
    </source>
</evidence>
<dbReference type="AlphaFoldDB" id="A0A396RN76"/>
<feature type="domain" description="HTH tetR-type" evidence="3">
    <location>
        <begin position="10"/>
        <end position="70"/>
    </location>
</feature>
<evidence type="ECO:0000256" key="1">
    <source>
        <dbReference type="ARBA" id="ARBA00023125"/>
    </source>
</evidence>
<organism evidence="4 5">
    <name type="scientific">Sphingomonas gilva</name>
    <dbReference type="NCBI Taxonomy" id="2305907"/>
    <lineage>
        <taxon>Bacteria</taxon>
        <taxon>Pseudomonadati</taxon>
        <taxon>Pseudomonadota</taxon>
        <taxon>Alphaproteobacteria</taxon>
        <taxon>Sphingomonadales</taxon>
        <taxon>Sphingomonadaceae</taxon>
        <taxon>Sphingomonas</taxon>
    </lineage>
</organism>
<sequence length="191" mass="20315">MTGITDPRAQRTRQAILDTFVHLVFERRYDAIRTADIIAAADIGRATFYEHFPGKEAVLIEVMTPILLPIANAAVGRAGPAMVRATLEHVWERRAVGRAILGGAPANRLQRRLAAMIALRLPDDAGGAPKDLVAGAIAAAQLAMLRMWIGGEVSCPADILAERIAACGRLGVGGTLLKIDARTAITRMGSS</sequence>
<keyword evidence="5" id="KW-1185">Reference proteome</keyword>
<dbReference type="PANTHER" id="PTHR43479">
    <property type="entry name" value="ACREF/ENVCD OPERON REPRESSOR-RELATED"/>
    <property type="match status" value="1"/>
</dbReference>
<evidence type="ECO:0000313" key="4">
    <source>
        <dbReference type="EMBL" id="RHW17900.1"/>
    </source>
</evidence>
<dbReference type="InterPro" id="IPR001647">
    <property type="entry name" value="HTH_TetR"/>
</dbReference>
<evidence type="ECO:0000256" key="2">
    <source>
        <dbReference type="PROSITE-ProRule" id="PRU00335"/>
    </source>
</evidence>
<evidence type="ECO:0000259" key="3">
    <source>
        <dbReference type="PROSITE" id="PS50977"/>
    </source>
</evidence>
<dbReference type="Gene3D" id="1.10.357.10">
    <property type="entry name" value="Tetracycline Repressor, domain 2"/>
    <property type="match status" value="1"/>
</dbReference>
<name>A0A396RN76_9SPHN</name>
<dbReference type="SUPFAM" id="SSF46689">
    <property type="entry name" value="Homeodomain-like"/>
    <property type="match status" value="1"/>
</dbReference>
<dbReference type="InterPro" id="IPR050624">
    <property type="entry name" value="HTH-type_Tx_Regulator"/>
</dbReference>
<gene>
    <name evidence="4" type="ORF">D1610_05150</name>
</gene>